<dbReference type="FunCoup" id="A0A7J7C284">
    <property type="interactions" value="84"/>
</dbReference>
<gene>
    <name evidence="2" type="ORF">HS088_TW21G00363</name>
</gene>
<dbReference type="InParanoid" id="A0A7J7C284"/>
<organism evidence="2 3">
    <name type="scientific">Tripterygium wilfordii</name>
    <name type="common">Thunder God vine</name>
    <dbReference type="NCBI Taxonomy" id="458696"/>
    <lineage>
        <taxon>Eukaryota</taxon>
        <taxon>Viridiplantae</taxon>
        <taxon>Streptophyta</taxon>
        <taxon>Embryophyta</taxon>
        <taxon>Tracheophyta</taxon>
        <taxon>Spermatophyta</taxon>
        <taxon>Magnoliopsida</taxon>
        <taxon>eudicotyledons</taxon>
        <taxon>Gunneridae</taxon>
        <taxon>Pentapetalae</taxon>
        <taxon>rosids</taxon>
        <taxon>fabids</taxon>
        <taxon>Celastrales</taxon>
        <taxon>Celastraceae</taxon>
        <taxon>Tripterygium</taxon>
    </lineage>
</organism>
<sequence>MSSNTKPVKVVIIDTKYVETDEGSFKSVVQKFTGKASTVTPSKAKKMKKKIPAQSSFSSSSNESVLIRDLSFKEFDRLFKEMPTLDELYDCRQD</sequence>
<feature type="domain" description="VQ" evidence="1">
    <location>
        <begin position="12"/>
        <end position="38"/>
    </location>
</feature>
<reference evidence="2 3" key="1">
    <citation type="journal article" date="2020" name="Nat. Commun.">
        <title>Genome of Tripterygium wilfordii and identification of cytochrome P450 involved in triptolide biosynthesis.</title>
        <authorList>
            <person name="Tu L."/>
            <person name="Su P."/>
            <person name="Zhang Z."/>
            <person name="Gao L."/>
            <person name="Wang J."/>
            <person name="Hu T."/>
            <person name="Zhou J."/>
            <person name="Zhang Y."/>
            <person name="Zhao Y."/>
            <person name="Liu Y."/>
            <person name="Song Y."/>
            <person name="Tong Y."/>
            <person name="Lu Y."/>
            <person name="Yang J."/>
            <person name="Xu C."/>
            <person name="Jia M."/>
            <person name="Peters R.J."/>
            <person name="Huang L."/>
            <person name="Gao W."/>
        </authorList>
    </citation>
    <scope>NUCLEOTIDE SEQUENCE [LARGE SCALE GENOMIC DNA]</scope>
    <source>
        <strain evidence="3">cv. XIE 37</strain>
        <tissue evidence="2">Leaf</tissue>
    </source>
</reference>
<dbReference type="InterPro" id="IPR039608">
    <property type="entry name" value="VQ_1/10"/>
</dbReference>
<dbReference type="Pfam" id="PF05678">
    <property type="entry name" value="VQ"/>
    <property type="match status" value="1"/>
</dbReference>
<dbReference type="EMBL" id="JAAARO010000021">
    <property type="protein sequence ID" value="KAF5728218.1"/>
    <property type="molecule type" value="Genomic_DNA"/>
</dbReference>
<evidence type="ECO:0000313" key="2">
    <source>
        <dbReference type="EMBL" id="KAF5728218.1"/>
    </source>
</evidence>
<dbReference type="InterPro" id="IPR008889">
    <property type="entry name" value="VQ"/>
</dbReference>
<proteinExistence type="predicted"/>
<dbReference type="PANTHER" id="PTHR34777">
    <property type="entry name" value="VQ MOTIF-CONTAINING PROTEIN 10"/>
    <property type="match status" value="1"/>
</dbReference>
<dbReference type="PANTHER" id="PTHR34777:SF1">
    <property type="entry name" value="VQ MOTIF-CONTAINING PROTEIN 10"/>
    <property type="match status" value="1"/>
</dbReference>
<name>A0A7J7C284_TRIWF</name>
<comment type="caution">
    <text evidence="2">The sequence shown here is derived from an EMBL/GenBank/DDBJ whole genome shotgun (WGS) entry which is preliminary data.</text>
</comment>
<evidence type="ECO:0000259" key="1">
    <source>
        <dbReference type="Pfam" id="PF05678"/>
    </source>
</evidence>
<dbReference type="Proteomes" id="UP000593562">
    <property type="component" value="Unassembled WGS sequence"/>
</dbReference>
<dbReference type="OrthoDB" id="691083at2759"/>
<evidence type="ECO:0000313" key="3">
    <source>
        <dbReference type="Proteomes" id="UP000593562"/>
    </source>
</evidence>
<keyword evidence="3" id="KW-1185">Reference proteome</keyword>
<protein>
    <submittedName>
        <fullName evidence="2">Putative VQ motif-containing protein</fullName>
    </submittedName>
</protein>
<accession>A0A7J7C284</accession>
<dbReference type="AlphaFoldDB" id="A0A7J7C284"/>